<keyword evidence="3" id="KW-1185">Reference proteome</keyword>
<dbReference type="HOGENOM" id="CLU_118461_1_0_2"/>
<reference evidence="2 3" key="2">
    <citation type="journal article" date="2014" name="Genome Announc.">
        <title>Complete Genome Sequence of Methanoregula formicica SMSPT, a Mesophilic Hydrogenotrophic Methanogen Isolated from a Methanogenic Upflow Anaerobic Sludge Blanket Reactor.</title>
        <authorList>
            <person name="Yamamoto K."/>
            <person name="Tamaki H."/>
            <person name="Cadillo-Quiroz H."/>
            <person name="Imachi H."/>
            <person name="Kyrpides N."/>
            <person name="Woyke T."/>
            <person name="Goodwin L."/>
            <person name="Zinder S.H."/>
            <person name="Kamagata Y."/>
            <person name="Liu W.T."/>
        </authorList>
    </citation>
    <scope>NUCLEOTIDE SEQUENCE [LARGE SCALE GENOMIC DNA]</scope>
    <source>
        <strain evidence="3">DSM 22288 / NBRC 105244 / SMSP</strain>
    </source>
</reference>
<dbReference type="Gene3D" id="2.30.110.10">
    <property type="entry name" value="Electron Transport, Fmn-binding Protein, Chain A"/>
    <property type="match status" value="1"/>
</dbReference>
<sequence length="132" mass="14664" precursor="true">MVQLTGEIKESLQAAKLAFLATASKSGIPNVVPIAAFKVRDEETLLISDQYFNKTLANLKENKEIALSWWGEKGGFQIKGTVTLHTNDEIFRENIAWMKESFPKFTPKSAVLVKITGGYIVKPDPEPGKKIL</sequence>
<dbReference type="eggNOG" id="arCOG00518">
    <property type="taxonomic scope" value="Archaea"/>
</dbReference>
<evidence type="ECO:0000313" key="2">
    <source>
        <dbReference type="EMBL" id="AGB02873.1"/>
    </source>
</evidence>
<dbReference type="STRING" id="593750.Metfor_1852"/>
<dbReference type="PANTHER" id="PTHR40660">
    <property type="entry name" value="5'-PHOSPHATE OXIDASE PUTATIVE DOMAIN-CONTAINING PROTEIN-RELATED"/>
    <property type="match status" value="1"/>
</dbReference>
<evidence type="ECO:0000259" key="1">
    <source>
        <dbReference type="Pfam" id="PF01243"/>
    </source>
</evidence>
<dbReference type="EMBL" id="CP003167">
    <property type="protein sequence ID" value="AGB02873.1"/>
    <property type="molecule type" value="Genomic_DNA"/>
</dbReference>
<organism evidence="2 3">
    <name type="scientific">Methanoregula formicica (strain DSM 22288 / NBRC 105244 / SMSP)</name>
    <dbReference type="NCBI Taxonomy" id="593750"/>
    <lineage>
        <taxon>Archaea</taxon>
        <taxon>Methanobacteriati</taxon>
        <taxon>Methanobacteriota</taxon>
        <taxon>Stenosarchaea group</taxon>
        <taxon>Methanomicrobia</taxon>
        <taxon>Methanomicrobiales</taxon>
        <taxon>Methanoregulaceae</taxon>
        <taxon>Methanoregula</taxon>
    </lineage>
</organism>
<proteinExistence type="predicted"/>
<feature type="domain" description="Pyridoxamine 5'-phosphate oxidase N-terminal" evidence="1">
    <location>
        <begin position="4"/>
        <end position="118"/>
    </location>
</feature>
<accession>L0HHS3</accession>
<dbReference type="Pfam" id="PF01243">
    <property type="entry name" value="PNPOx_N"/>
    <property type="match status" value="1"/>
</dbReference>
<name>L0HHS3_METFS</name>
<dbReference type="RefSeq" id="WP_015285836.1">
    <property type="nucleotide sequence ID" value="NC_019943.1"/>
</dbReference>
<dbReference type="SUPFAM" id="SSF50475">
    <property type="entry name" value="FMN-binding split barrel"/>
    <property type="match status" value="1"/>
</dbReference>
<dbReference type="KEGG" id="mfo:Metfor_1852"/>
<protein>
    <submittedName>
        <fullName evidence="2">Pyridoxamine 5'-phosphate oxidase-related, FMN binding protein</fullName>
    </submittedName>
</protein>
<dbReference type="Proteomes" id="UP000010824">
    <property type="component" value="Chromosome"/>
</dbReference>
<dbReference type="GeneID" id="14308241"/>
<reference evidence="3" key="1">
    <citation type="submission" date="2011-12" db="EMBL/GenBank/DDBJ databases">
        <title>Complete sequence of Methanoregula formicicum SMSP.</title>
        <authorList>
            <person name="Lucas S."/>
            <person name="Han J."/>
            <person name="Lapidus A."/>
            <person name="Cheng J.-F."/>
            <person name="Goodwin L."/>
            <person name="Pitluck S."/>
            <person name="Peters L."/>
            <person name="Ovchinnikova G."/>
            <person name="Teshima H."/>
            <person name="Detter J.C."/>
            <person name="Han C."/>
            <person name="Tapia R."/>
            <person name="Land M."/>
            <person name="Hauser L."/>
            <person name="Kyrpides N."/>
            <person name="Ivanova N."/>
            <person name="Pagani I."/>
            <person name="Imachi H."/>
            <person name="Tamaki H."/>
            <person name="Sekiguchi Y."/>
            <person name="Kamagata Y."/>
            <person name="Cadillo-Quiroz H."/>
            <person name="Zinder S."/>
            <person name="Liu W.-T."/>
            <person name="Woyke T."/>
        </authorList>
    </citation>
    <scope>NUCLEOTIDE SEQUENCE [LARGE SCALE GENOMIC DNA]</scope>
    <source>
        <strain evidence="3">DSM 22288 / NBRC 105244 / SMSP</strain>
    </source>
</reference>
<dbReference type="OrthoDB" id="11359at2157"/>
<dbReference type="InterPro" id="IPR011576">
    <property type="entry name" value="Pyridox_Oxase_N"/>
</dbReference>
<gene>
    <name evidence="2" type="ordered locus">Metfor_1852</name>
</gene>
<dbReference type="InterPro" id="IPR012349">
    <property type="entry name" value="Split_barrel_FMN-bd"/>
</dbReference>
<dbReference type="InParanoid" id="L0HHS3"/>
<dbReference type="AlphaFoldDB" id="L0HHS3"/>
<evidence type="ECO:0000313" key="3">
    <source>
        <dbReference type="Proteomes" id="UP000010824"/>
    </source>
</evidence>
<dbReference type="PANTHER" id="PTHR40660:SF1">
    <property type="entry name" value="5'-PHOSPHATE OXIDASE PUTATIVE DOMAIN-CONTAINING PROTEIN-RELATED"/>
    <property type="match status" value="1"/>
</dbReference>